<dbReference type="Proteomes" id="UP000182985">
    <property type="component" value="Unassembled WGS sequence"/>
</dbReference>
<organism evidence="2 3">
    <name type="scientific">Brucella cytisi</name>
    <dbReference type="NCBI Taxonomy" id="407152"/>
    <lineage>
        <taxon>Bacteria</taxon>
        <taxon>Pseudomonadati</taxon>
        <taxon>Pseudomonadota</taxon>
        <taxon>Alphaproteobacteria</taxon>
        <taxon>Hyphomicrobiales</taxon>
        <taxon>Brucellaceae</taxon>
        <taxon>Brucella/Ochrobactrum group</taxon>
        <taxon>Brucella</taxon>
    </lineage>
</organism>
<keyword evidence="1" id="KW-0812">Transmembrane</keyword>
<keyword evidence="3" id="KW-1185">Reference proteome</keyword>
<dbReference type="EMBL" id="MOEC01000040">
    <property type="protein sequence ID" value="OIS90830.1"/>
    <property type="molecule type" value="Genomic_DNA"/>
</dbReference>
<feature type="transmembrane region" description="Helical" evidence="1">
    <location>
        <begin position="52"/>
        <end position="77"/>
    </location>
</feature>
<accession>A0A1J6HZ90</accession>
<comment type="caution">
    <text evidence="2">The sequence shown here is derived from an EMBL/GenBank/DDBJ whole genome shotgun (WGS) entry which is preliminary data.</text>
</comment>
<keyword evidence="1" id="KW-0472">Membrane</keyword>
<reference evidence="2 3" key="1">
    <citation type="submission" date="2016-10" db="EMBL/GenBank/DDBJ databases">
        <title>The Draft Genome Sequence of the Potato Rhizosphere Bacteria Ochrobactrum sp. IPA7.2.</title>
        <authorList>
            <person name="Gogoleva N.E."/>
            <person name="Khlopko Y.A."/>
            <person name="Burygin G.L."/>
            <person name="Plotnikov A.O."/>
        </authorList>
    </citation>
    <scope>NUCLEOTIDE SEQUENCE [LARGE SCALE GENOMIC DNA]</scope>
    <source>
        <strain evidence="2 3">IPA7.2</strain>
    </source>
</reference>
<proteinExistence type="predicted"/>
<evidence type="ECO:0000313" key="2">
    <source>
        <dbReference type="EMBL" id="OIS90830.1"/>
    </source>
</evidence>
<gene>
    <name evidence="2" type="ORF">BLA27_24825</name>
</gene>
<evidence type="ECO:0000313" key="3">
    <source>
        <dbReference type="Proteomes" id="UP000182985"/>
    </source>
</evidence>
<keyword evidence="1" id="KW-1133">Transmembrane helix</keyword>
<evidence type="ECO:0000256" key="1">
    <source>
        <dbReference type="SAM" id="Phobius"/>
    </source>
</evidence>
<protein>
    <submittedName>
        <fullName evidence="2">Uncharacterized protein</fullName>
    </submittedName>
</protein>
<name>A0A1J6HZ90_9HYPH</name>
<sequence>MTRHRIFAAIVALLSAGWIAPLLLGVNAYLSFWQAEVWPLLQGEEPMNSFPFLSFSAQCIRVALVWFGVVVLFWSYIGYNYAGTTGRKNQVRKSNLCD</sequence>
<dbReference type="AlphaFoldDB" id="A0A1J6HZ90"/>